<accession>K3XMN2</accession>
<evidence type="ECO:0000256" key="1">
    <source>
        <dbReference type="SAM" id="MobiDB-lite"/>
    </source>
</evidence>
<dbReference type="Proteomes" id="UP000004995">
    <property type="component" value="Unassembled WGS sequence"/>
</dbReference>
<evidence type="ECO:0000313" key="3">
    <source>
        <dbReference type="Proteomes" id="UP000004995"/>
    </source>
</evidence>
<name>K3XMN2_SETIT</name>
<reference evidence="3" key="1">
    <citation type="journal article" date="2012" name="Nat. Biotechnol.">
        <title>Reference genome sequence of the model plant Setaria.</title>
        <authorList>
            <person name="Bennetzen J.L."/>
            <person name="Schmutz J."/>
            <person name="Wang H."/>
            <person name="Percifield R."/>
            <person name="Hawkins J."/>
            <person name="Pontaroli A.C."/>
            <person name="Estep M."/>
            <person name="Feng L."/>
            <person name="Vaughn J.N."/>
            <person name="Grimwood J."/>
            <person name="Jenkins J."/>
            <person name="Barry K."/>
            <person name="Lindquist E."/>
            <person name="Hellsten U."/>
            <person name="Deshpande S."/>
            <person name="Wang X."/>
            <person name="Wu X."/>
            <person name="Mitros T."/>
            <person name="Triplett J."/>
            <person name="Yang X."/>
            <person name="Ye C.Y."/>
            <person name="Mauro-Herrera M."/>
            <person name="Wang L."/>
            <person name="Li P."/>
            <person name="Sharma M."/>
            <person name="Sharma R."/>
            <person name="Ronald P.C."/>
            <person name="Panaud O."/>
            <person name="Kellogg E.A."/>
            <person name="Brutnell T.P."/>
            <person name="Doust A.N."/>
            <person name="Tuskan G.A."/>
            <person name="Rokhsar D."/>
            <person name="Devos K.M."/>
        </authorList>
    </citation>
    <scope>NUCLEOTIDE SEQUENCE [LARGE SCALE GENOMIC DNA]</scope>
    <source>
        <strain evidence="3">cv. Yugu1</strain>
    </source>
</reference>
<feature type="region of interest" description="Disordered" evidence="1">
    <location>
        <begin position="45"/>
        <end position="88"/>
    </location>
</feature>
<dbReference type="EMBL" id="AGNK02002802">
    <property type="status" value="NOT_ANNOTATED_CDS"/>
    <property type="molecule type" value="Genomic_DNA"/>
</dbReference>
<dbReference type="InParanoid" id="K3XMN2"/>
<sequence length="165" mass="17966">MVQAKCSLDHSDVRARCQRVPTRTTSSMAAKGRWQKLRQLFSEEKGSEMPSRAGVAGLQTRWARRVSRAPPPKRQGRAEVPARADWWGRPTADAPDGVRARRGASAGQVVSGVGCFCFCVTLTGVDWSELRATWCGCAGEPTATRRAAGSSPRAVGIWGYVKYKT</sequence>
<dbReference type="AlphaFoldDB" id="K3XMN2"/>
<dbReference type="EnsemblPlants" id="KQL03866">
    <property type="protein sequence ID" value="KQL03866"/>
    <property type="gene ID" value="SETIT_003155mg"/>
</dbReference>
<reference evidence="2" key="2">
    <citation type="submission" date="2018-08" db="UniProtKB">
        <authorList>
            <consortium name="EnsemblPlants"/>
        </authorList>
    </citation>
    <scope>IDENTIFICATION</scope>
    <source>
        <strain evidence="2">Yugu1</strain>
    </source>
</reference>
<proteinExistence type="predicted"/>
<evidence type="ECO:0000313" key="2">
    <source>
        <dbReference type="EnsemblPlants" id="KQL03866"/>
    </source>
</evidence>
<protein>
    <submittedName>
        <fullName evidence="2">Uncharacterized protein</fullName>
    </submittedName>
</protein>
<keyword evidence="3" id="KW-1185">Reference proteome</keyword>
<dbReference type="HOGENOM" id="CLU_1613644_0_0_1"/>
<organism evidence="2 3">
    <name type="scientific">Setaria italica</name>
    <name type="common">Foxtail millet</name>
    <name type="synonym">Panicum italicum</name>
    <dbReference type="NCBI Taxonomy" id="4555"/>
    <lineage>
        <taxon>Eukaryota</taxon>
        <taxon>Viridiplantae</taxon>
        <taxon>Streptophyta</taxon>
        <taxon>Embryophyta</taxon>
        <taxon>Tracheophyta</taxon>
        <taxon>Spermatophyta</taxon>
        <taxon>Magnoliopsida</taxon>
        <taxon>Liliopsida</taxon>
        <taxon>Poales</taxon>
        <taxon>Poaceae</taxon>
        <taxon>PACMAD clade</taxon>
        <taxon>Panicoideae</taxon>
        <taxon>Panicodae</taxon>
        <taxon>Paniceae</taxon>
        <taxon>Cenchrinae</taxon>
        <taxon>Setaria</taxon>
    </lineage>
</organism>
<dbReference type="Gramene" id="KQL03866">
    <property type="protein sequence ID" value="KQL03866"/>
    <property type="gene ID" value="SETIT_003155mg"/>
</dbReference>